<evidence type="ECO:0000256" key="2">
    <source>
        <dbReference type="ARBA" id="ARBA00023242"/>
    </source>
</evidence>
<keyword evidence="3" id="KW-0862">Zinc</keyword>
<accession>A0A8J9VKY8</accession>
<dbReference type="InterPro" id="IPR013087">
    <property type="entry name" value="Znf_C2H2_type"/>
</dbReference>
<dbReference type="OrthoDB" id="5560627at2759"/>
<dbReference type="SUPFAM" id="SSF54695">
    <property type="entry name" value="POZ domain"/>
    <property type="match status" value="1"/>
</dbReference>
<evidence type="ECO:0000259" key="5">
    <source>
        <dbReference type="PROSITE" id="PS50097"/>
    </source>
</evidence>
<dbReference type="InterPro" id="IPR000210">
    <property type="entry name" value="BTB/POZ_dom"/>
</dbReference>
<keyword evidence="3" id="KW-0479">Metal-binding</keyword>
<dbReference type="PANTHER" id="PTHR23110:SF107">
    <property type="entry name" value="SEX DETERMINATION PROTEIN FRUITLESS"/>
    <property type="match status" value="1"/>
</dbReference>
<feature type="non-terminal residue" evidence="7">
    <location>
        <position position="437"/>
    </location>
</feature>
<evidence type="ECO:0000313" key="8">
    <source>
        <dbReference type="Proteomes" id="UP000838878"/>
    </source>
</evidence>
<dbReference type="PROSITE" id="PS50157">
    <property type="entry name" value="ZINC_FINGER_C2H2_2"/>
    <property type="match status" value="1"/>
</dbReference>
<sequence length="437" mass="48704">MKFALRILADYDVKDIPKAGSGGICDGKNFANARSLTLAPTMDQQFCLRWNNHPTNLTDVLASLLQREALCDVTLACDGETVKAHQTILSACSPYFESIFLQNSHPHPIIFLKDVRYSEMKSLLDFMYKGEVNVGQNMLPMFLKTAESLQVRGLTENNTLNPKSEERSTPSVSAENLSSRGESFATPPAAHAPAALTPLPQPAHTPHHAVPPEKRRRKNSTVPREDIEMPYRHYEGHVKANTGKGGSTESGSEPSTPPPAHAGRAARSPAHTPLVKQEPDAPYPHSQHPHQPHHYDQTHLPAMGVVNEMASILTPHQLSNECNESEQIMQPHPDQTDTIDGSKGWHMRLTFERVAGALNLHRCKLCGKVVTHIRNHYHVHFPGRFECPLCRATYTRSDNLRTHCKFKHPAYNPDTRKFDAAPHAPVYNNVHLDASFD</sequence>
<reference evidence="7" key="1">
    <citation type="submission" date="2021-12" db="EMBL/GenBank/DDBJ databases">
        <authorList>
            <person name="Martin H S."/>
        </authorList>
    </citation>
    <scope>NUCLEOTIDE SEQUENCE</scope>
</reference>
<organism evidence="7 8">
    <name type="scientific">Brenthis ino</name>
    <name type="common">lesser marbled fritillary</name>
    <dbReference type="NCBI Taxonomy" id="405034"/>
    <lineage>
        <taxon>Eukaryota</taxon>
        <taxon>Metazoa</taxon>
        <taxon>Ecdysozoa</taxon>
        <taxon>Arthropoda</taxon>
        <taxon>Hexapoda</taxon>
        <taxon>Insecta</taxon>
        <taxon>Pterygota</taxon>
        <taxon>Neoptera</taxon>
        <taxon>Endopterygota</taxon>
        <taxon>Lepidoptera</taxon>
        <taxon>Glossata</taxon>
        <taxon>Ditrysia</taxon>
        <taxon>Papilionoidea</taxon>
        <taxon>Nymphalidae</taxon>
        <taxon>Heliconiinae</taxon>
        <taxon>Argynnini</taxon>
        <taxon>Brenthis</taxon>
    </lineage>
</organism>
<keyword evidence="8" id="KW-1185">Reference proteome</keyword>
<dbReference type="PROSITE" id="PS00028">
    <property type="entry name" value="ZINC_FINGER_C2H2_1"/>
    <property type="match status" value="1"/>
</dbReference>
<feature type="domain" description="BTB" evidence="5">
    <location>
        <begin position="71"/>
        <end position="136"/>
    </location>
</feature>
<dbReference type="SMART" id="SM00355">
    <property type="entry name" value="ZnF_C2H2"/>
    <property type="match status" value="2"/>
</dbReference>
<dbReference type="SMART" id="SM00225">
    <property type="entry name" value="BTB"/>
    <property type="match status" value="1"/>
</dbReference>
<proteinExistence type="predicted"/>
<name>A0A8J9VKY8_9NEOP</name>
<gene>
    <name evidence="7" type="ORF">BINO364_LOCUS9566</name>
</gene>
<dbReference type="GO" id="GO:0003006">
    <property type="term" value="P:developmental process involved in reproduction"/>
    <property type="evidence" value="ECO:0007669"/>
    <property type="project" value="UniProtKB-ARBA"/>
</dbReference>
<feature type="compositionally biased region" description="Polar residues" evidence="4">
    <location>
        <begin position="169"/>
        <end position="181"/>
    </location>
</feature>
<dbReference type="Proteomes" id="UP000838878">
    <property type="component" value="Chromosome 4"/>
</dbReference>
<evidence type="ECO:0000256" key="4">
    <source>
        <dbReference type="SAM" id="MobiDB-lite"/>
    </source>
</evidence>
<dbReference type="PANTHER" id="PTHR23110">
    <property type="entry name" value="BTB DOMAIN TRANSCRIPTION FACTOR"/>
    <property type="match status" value="1"/>
</dbReference>
<comment type="subcellular location">
    <subcellularLocation>
        <location evidence="1">Nucleus</location>
    </subcellularLocation>
</comment>
<feature type="compositionally biased region" description="Low complexity" evidence="4">
    <location>
        <begin position="185"/>
        <end position="204"/>
    </location>
</feature>
<protein>
    <recommendedName>
        <fullName evidence="9">Fruitless</fullName>
    </recommendedName>
</protein>
<dbReference type="CDD" id="cd18315">
    <property type="entry name" value="BTB_POZ_BAB-like"/>
    <property type="match status" value="1"/>
</dbReference>
<dbReference type="GO" id="GO:0008270">
    <property type="term" value="F:zinc ion binding"/>
    <property type="evidence" value="ECO:0007669"/>
    <property type="project" value="UniProtKB-KW"/>
</dbReference>
<dbReference type="GO" id="GO:0048666">
    <property type="term" value="P:neuron development"/>
    <property type="evidence" value="ECO:0007669"/>
    <property type="project" value="UniProtKB-ARBA"/>
</dbReference>
<dbReference type="GO" id="GO:0005634">
    <property type="term" value="C:nucleus"/>
    <property type="evidence" value="ECO:0007669"/>
    <property type="project" value="UniProtKB-SubCell"/>
</dbReference>
<dbReference type="InterPro" id="IPR051095">
    <property type="entry name" value="Dros_DevTransReg"/>
</dbReference>
<feature type="region of interest" description="Disordered" evidence="4">
    <location>
        <begin position="153"/>
        <end position="297"/>
    </location>
</feature>
<dbReference type="SUPFAM" id="SSF57667">
    <property type="entry name" value="beta-beta-alpha zinc fingers"/>
    <property type="match status" value="1"/>
</dbReference>
<dbReference type="InterPro" id="IPR011333">
    <property type="entry name" value="SKP1/BTB/POZ_sf"/>
</dbReference>
<dbReference type="FunFam" id="3.30.710.10:FF:000138">
    <property type="entry name" value="Fruitless, isoform N"/>
    <property type="match status" value="1"/>
</dbReference>
<keyword evidence="3" id="KW-0863">Zinc-finger</keyword>
<dbReference type="Gene3D" id="3.30.710.10">
    <property type="entry name" value="Potassium Channel Kv1.1, Chain A"/>
    <property type="match status" value="1"/>
</dbReference>
<evidence type="ECO:0000313" key="7">
    <source>
        <dbReference type="EMBL" id="CAH0723788.1"/>
    </source>
</evidence>
<dbReference type="GO" id="GO:0006357">
    <property type="term" value="P:regulation of transcription by RNA polymerase II"/>
    <property type="evidence" value="ECO:0007669"/>
    <property type="project" value="TreeGrafter"/>
</dbReference>
<dbReference type="GO" id="GO:0048513">
    <property type="term" value="P:animal organ development"/>
    <property type="evidence" value="ECO:0007669"/>
    <property type="project" value="UniProtKB-ARBA"/>
</dbReference>
<evidence type="ECO:0000256" key="1">
    <source>
        <dbReference type="ARBA" id="ARBA00004123"/>
    </source>
</evidence>
<dbReference type="AlphaFoldDB" id="A0A8J9VKY8"/>
<evidence type="ECO:0000256" key="3">
    <source>
        <dbReference type="PROSITE-ProRule" id="PRU00042"/>
    </source>
</evidence>
<dbReference type="EMBL" id="OV170224">
    <property type="protein sequence ID" value="CAH0723788.1"/>
    <property type="molecule type" value="Genomic_DNA"/>
</dbReference>
<evidence type="ECO:0008006" key="9">
    <source>
        <dbReference type="Google" id="ProtNLM"/>
    </source>
</evidence>
<dbReference type="Gene3D" id="3.30.160.60">
    <property type="entry name" value="Classic Zinc Finger"/>
    <property type="match status" value="1"/>
</dbReference>
<evidence type="ECO:0000259" key="6">
    <source>
        <dbReference type="PROSITE" id="PS50157"/>
    </source>
</evidence>
<feature type="compositionally biased region" description="Basic and acidic residues" evidence="4">
    <location>
        <begin position="223"/>
        <end position="238"/>
    </location>
</feature>
<dbReference type="PROSITE" id="PS50097">
    <property type="entry name" value="BTB"/>
    <property type="match status" value="1"/>
</dbReference>
<dbReference type="InterPro" id="IPR036236">
    <property type="entry name" value="Znf_C2H2_sf"/>
</dbReference>
<keyword evidence="2" id="KW-0539">Nucleus</keyword>
<feature type="domain" description="C2H2-type" evidence="6">
    <location>
        <begin position="385"/>
        <end position="413"/>
    </location>
</feature>
<dbReference type="Pfam" id="PF00651">
    <property type="entry name" value="BTB"/>
    <property type="match status" value="1"/>
</dbReference>